<dbReference type="SMART" id="SM00833">
    <property type="entry name" value="CobW_C"/>
    <property type="match status" value="1"/>
</dbReference>
<keyword evidence="3" id="KW-0143">Chaperone</keyword>
<comment type="catalytic activity">
    <reaction evidence="6">
        <text>GTP + H2O = GDP + phosphate + H(+)</text>
        <dbReference type="Rhea" id="RHEA:19669"/>
        <dbReference type="ChEBI" id="CHEBI:15377"/>
        <dbReference type="ChEBI" id="CHEBI:15378"/>
        <dbReference type="ChEBI" id="CHEBI:37565"/>
        <dbReference type="ChEBI" id="CHEBI:43474"/>
        <dbReference type="ChEBI" id="CHEBI:58189"/>
    </reaction>
    <physiologicalReaction direction="left-to-right" evidence="6">
        <dbReference type="Rhea" id="RHEA:19670"/>
    </physiologicalReaction>
</comment>
<dbReference type="SUPFAM" id="SSF52540">
    <property type="entry name" value="P-loop containing nucleoside triphosphate hydrolases"/>
    <property type="match status" value="1"/>
</dbReference>
<comment type="function">
    <text evidence="5">Zinc chaperone that directly transfers zinc cofactor to target proteins, thereby activating them. Zinc is transferred from the CXCC motif in the GTPase domain to the zinc binding site in target proteins in a process requiring GTP hydrolysis.</text>
</comment>
<keyword evidence="2" id="KW-0378">Hydrolase</keyword>
<organism evidence="8 9">
    <name type="scientific">Lichenifustis flavocetrariae</name>
    <dbReference type="NCBI Taxonomy" id="2949735"/>
    <lineage>
        <taxon>Bacteria</taxon>
        <taxon>Pseudomonadati</taxon>
        <taxon>Pseudomonadota</taxon>
        <taxon>Alphaproteobacteria</taxon>
        <taxon>Hyphomicrobiales</taxon>
        <taxon>Lichenihabitantaceae</taxon>
        <taxon>Lichenifustis</taxon>
    </lineage>
</organism>
<dbReference type="Gene3D" id="3.30.1220.10">
    <property type="entry name" value="CobW-like, C-terminal domain"/>
    <property type="match status" value="1"/>
</dbReference>
<evidence type="ECO:0000256" key="5">
    <source>
        <dbReference type="ARBA" id="ARBA00045658"/>
    </source>
</evidence>
<protein>
    <submittedName>
        <fullName evidence="8">GTP-binding protein</fullName>
    </submittedName>
</protein>
<comment type="caution">
    <text evidence="8">The sequence shown here is derived from an EMBL/GenBank/DDBJ whole genome shotgun (WGS) entry which is preliminary data.</text>
</comment>
<accession>A0AA42CMD6</accession>
<dbReference type="CDD" id="cd03112">
    <property type="entry name" value="CobW-like"/>
    <property type="match status" value="1"/>
</dbReference>
<reference evidence="8" key="1">
    <citation type="submission" date="2022-05" db="EMBL/GenBank/DDBJ databases">
        <authorList>
            <person name="Pankratov T."/>
        </authorList>
    </citation>
    <scope>NUCLEOTIDE SEQUENCE</scope>
    <source>
        <strain evidence="8">BP6-180914</strain>
    </source>
</reference>
<keyword evidence="9" id="KW-1185">Reference proteome</keyword>
<dbReference type="AlphaFoldDB" id="A0AA42CMD6"/>
<gene>
    <name evidence="8" type="ORF">M8523_09635</name>
</gene>
<evidence type="ECO:0000256" key="1">
    <source>
        <dbReference type="ARBA" id="ARBA00022741"/>
    </source>
</evidence>
<sequence>MSDYPDFTPVILLTGFLGSGKTTLLARLLKDPALGDTAVLINEFGEVGLDHHLLDRIDDQMVLLSSGCLCCTIRGELAEAIKALHSKRARGEVPPFRRIVVESTGLADPLPVIATITADPVLKHHFRMGAVVTTVDAVNGRDQLARQPESVTQAAVADRLVLTKTDLADTATTDATIDALRALNPDAPLHRAATDPLDATALLSDRPALTTALEGFRCVAAPDLAAPAHLAAIASFALVFEASIDWTLFGLWLTMLLNRHGSAILRVKGLLNVEGSETPVAIHGVQQLVHVPTHLAAWPNPDDRRSRLVFITRGLDPALIERSMQAFGLKPARAPMAAA</sequence>
<dbReference type="GO" id="GO:0005737">
    <property type="term" value="C:cytoplasm"/>
    <property type="evidence" value="ECO:0007669"/>
    <property type="project" value="TreeGrafter"/>
</dbReference>
<dbReference type="InterPro" id="IPR027417">
    <property type="entry name" value="P-loop_NTPase"/>
</dbReference>
<dbReference type="Pfam" id="PF02492">
    <property type="entry name" value="cobW"/>
    <property type="match status" value="1"/>
</dbReference>
<dbReference type="GO" id="GO:0000166">
    <property type="term" value="F:nucleotide binding"/>
    <property type="evidence" value="ECO:0007669"/>
    <property type="project" value="UniProtKB-KW"/>
</dbReference>
<evidence type="ECO:0000256" key="6">
    <source>
        <dbReference type="ARBA" id="ARBA00049117"/>
    </source>
</evidence>
<dbReference type="SUPFAM" id="SSF90002">
    <property type="entry name" value="Hypothetical protein YjiA, C-terminal domain"/>
    <property type="match status" value="1"/>
</dbReference>
<dbReference type="EMBL" id="JAMOIM010000005">
    <property type="protein sequence ID" value="MCW6508282.1"/>
    <property type="molecule type" value="Genomic_DNA"/>
</dbReference>
<dbReference type="Proteomes" id="UP001165667">
    <property type="component" value="Unassembled WGS sequence"/>
</dbReference>
<dbReference type="PANTHER" id="PTHR13748:SF62">
    <property type="entry name" value="COBW DOMAIN-CONTAINING PROTEIN"/>
    <property type="match status" value="1"/>
</dbReference>
<dbReference type="InterPro" id="IPR051316">
    <property type="entry name" value="Zinc-reg_GTPase_activator"/>
</dbReference>
<comment type="similarity">
    <text evidence="4">Belongs to the SIMIBI class G3E GTPase family. ZNG1 subfamily.</text>
</comment>
<evidence type="ECO:0000259" key="7">
    <source>
        <dbReference type="SMART" id="SM00833"/>
    </source>
</evidence>
<dbReference type="PANTHER" id="PTHR13748">
    <property type="entry name" value="COBW-RELATED"/>
    <property type="match status" value="1"/>
</dbReference>
<keyword evidence="1" id="KW-0547">Nucleotide-binding</keyword>
<evidence type="ECO:0000313" key="8">
    <source>
        <dbReference type="EMBL" id="MCW6508282.1"/>
    </source>
</evidence>
<dbReference type="RefSeq" id="WP_282584650.1">
    <property type="nucleotide sequence ID" value="NZ_JAMOIM010000005.1"/>
</dbReference>
<evidence type="ECO:0000256" key="4">
    <source>
        <dbReference type="ARBA" id="ARBA00034320"/>
    </source>
</evidence>
<dbReference type="InterPro" id="IPR036627">
    <property type="entry name" value="CobW-likC_sf"/>
</dbReference>
<dbReference type="Pfam" id="PF07683">
    <property type="entry name" value="CobW_C"/>
    <property type="match status" value="1"/>
</dbReference>
<dbReference type="Gene3D" id="3.40.50.300">
    <property type="entry name" value="P-loop containing nucleotide triphosphate hydrolases"/>
    <property type="match status" value="1"/>
</dbReference>
<evidence type="ECO:0000313" key="9">
    <source>
        <dbReference type="Proteomes" id="UP001165667"/>
    </source>
</evidence>
<dbReference type="InterPro" id="IPR011629">
    <property type="entry name" value="CobW-like_C"/>
</dbReference>
<dbReference type="GO" id="GO:0016787">
    <property type="term" value="F:hydrolase activity"/>
    <property type="evidence" value="ECO:0007669"/>
    <property type="project" value="UniProtKB-KW"/>
</dbReference>
<evidence type="ECO:0000256" key="2">
    <source>
        <dbReference type="ARBA" id="ARBA00022801"/>
    </source>
</evidence>
<evidence type="ECO:0000256" key="3">
    <source>
        <dbReference type="ARBA" id="ARBA00023186"/>
    </source>
</evidence>
<proteinExistence type="inferred from homology"/>
<name>A0AA42CMD6_9HYPH</name>
<dbReference type="InterPro" id="IPR003495">
    <property type="entry name" value="CobW/HypB/UreG_nucleotide-bd"/>
</dbReference>
<feature type="domain" description="CobW C-terminal" evidence="7">
    <location>
        <begin position="233"/>
        <end position="328"/>
    </location>
</feature>